<dbReference type="InterPro" id="IPR038611">
    <property type="entry name" value="Arr_sf"/>
</dbReference>
<evidence type="ECO:0000259" key="2">
    <source>
        <dbReference type="Pfam" id="PF12120"/>
    </source>
</evidence>
<dbReference type="Gene3D" id="3.20.170.40">
    <property type="entry name" value="Rifampin ADP-ribosyltransferase domain"/>
    <property type="match status" value="1"/>
</dbReference>
<accession>A0ABV4HK09</accession>
<name>A0ABV4HK09_9SPHI</name>
<dbReference type="InterPro" id="IPR021975">
    <property type="entry name" value="Rifampin_Arr"/>
</dbReference>
<dbReference type="EMBL" id="JBEOQB010000005">
    <property type="protein sequence ID" value="MEZ0453588.1"/>
    <property type="molecule type" value="Genomic_DNA"/>
</dbReference>
<evidence type="ECO:0000256" key="1">
    <source>
        <dbReference type="SAM" id="MobiDB-lite"/>
    </source>
</evidence>
<protein>
    <submittedName>
        <fullName evidence="3">NAD(+)--rifampin ADP-ribosyltransferase</fullName>
    </submittedName>
</protein>
<reference evidence="3 4" key="1">
    <citation type="submission" date="2024-06" db="EMBL/GenBank/DDBJ databases">
        <title>Soil Sphingobacterium thalpophilum.</title>
        <authorList>
            <person name="Yang J."/>
            <person name="Li J."/>
        </authorList>
    </citation>
    <scope>NUCLEOTIDE SEQUENCE [LARGE SCALE GENOMIC DNA]</scope>
    <source>
        <strain evidence="3 4">22g91tb</strain>
    </source>
</reference>
<comment type="caution">
    <text evidence="3">The sequence shown here is derived from an EMBL/GenBank/DDBJ whole genome shotgun (WGS) entry which is preliminary data.</text>
</comment>
<dbReference type="Proteomes" id="UP001566204">
    <property type="component" value="Unassembled WGS sequence"/>
</dbReference>
<proteinExistence type="predicted"/>
<feature type="region of interest" description="Disordered" evidence="1">
    <location>
        <begin position="192"/>
        <end position="211"/>
    </location>
</feature>
<dbReference type="NCBIfam" id="NF033144">
    <property type="entry name" value="rifampin_ARR"/>
    <property type="match status" value="1"/>
</dbReference>
<keyword evidence="4" id="KW-1185">Reference proteome</keyword>
<organism evidence="3 4">
    <name type="scientific">Sphingobacterium thalpophilum</name>
    <dbReference type="NCBI Taxonomy" id="259"/>
    <lineage>
        <taxon>Bacteria</taxon>
        <taxon>Pseudomonadati</taxon>
        <taxon>Bacteroidota</taxon>
        <taxon>Sphingobacteriia</taxon>
        <taxon>Sphingobacteriales</taxon>
        <taxon>Sphingobacteriaceae</taxon>
        <taxon>Sphingobacterium</taxon>
    </lineage>
</organism>
<gene>
    <name evidence="3" type="primary">arr</name>
    <name evidence="3" type="ORF">ABTW24_18510</name>
</gene>
<feature type="domain" description="Rifampin ADP-ribosyltransferase" evidence="2">
    <location>
        <begin position="125"/>
        <end position="223"/>
    </location>
</feature>
<evidence type="ECO:0000313" key="4">
    <source>
        <dbReference type="Proteomes" id="UP001566204"/>
    </source>
</evidence>
<sequence>MEFSPFNAVVKLCLQGMAMEDIGNNEEAARLFEQGWTESTNDHERFLAAYYISRHQDTLSDTLKWQETVLRYAMKINDDTVKSALPFLYLKISESYGRLGQAKKSADYAALSKQLAGNPSDKGPFYHGTRANLKIGDLLTPGGNSNYKADVKMNHIYFTALVNGAGLAAALAKGEGREHVYLVEPVSSFENDPNLTDQKFPGNPTRSYRSRSPLKIIGEVTDWERPSPAELEQFRRKLEDNKGQIIN</sequence>
<dbReference type="Pfam" id="PF12120">
    <property type="entry name" value="Arr-ms"/>
    <property type="match status" value="1"/>
</dbReference>
<evidence type="ECO:0000313" key="3">
    <source>
        <dbReference type="EMBL" id="MEZ0453588.1"/>
    </source>
</evidence>